<proteinExistence type="inferred from homology"/>
<dbReference type="Proteomes" id="UP001218895">
    <property type="component" value="Chromosome"/>
</dbReference>
<dbReference type="EMBL" id="CP091092">
    <property type="protein sequence ID" value="WFN37657.1"/>
    <property type="molecule type" value="Genomic_DNA"/>
</dbReference>
<dbReference type="Gene3D" id="3.40.640.10">
    <property type="entry name" value="Type I PLP-dependent aspartate aminotransferase-like (Major domain)"/>
    <property type="match status" value="1"/>
</dbReference>
<dbReference type="GO" id="GO:1901605">
    <property type="term" value="P:alpha-amino acid metabolic process"/>
    <property type="evidence" value="ECO:0007669"/>
    <property type="project" value="TreeGrafter"/>
</dbReference>
<dbReference type="InterPro" id="IPR015424">
    <property type="entry name" value="PyrdxlP-dep_Trfase"/>
</dbReference>
<keyword evidence="6" id="KW-0663">Pyridoxal phosphate</keyword>
<evidence type="ECO:0000256" key="3">
    <source>
        <dbReference type="ARBA" id="ARBA00011738"/>
    </source>
</evidence>
<keyword evidence="5" id="KW-0808">Transferase</keyword>
<dbReference type="FunFam" id="3.40.640.10:FF:000053">
    <property type="entry name" value="Aminotransferase, class I"/>
    <property type="match status" value="1"/>
</dbReference>
<dbReference type="Gene3D" id="3.90.1150.10">
    <property type="entry name" value="Aspartate Aminotransferase, domain 1"/>
    <property type="match status" value="1"/>
</dbReference>
<dbReference type="CDD" id="cd00609">
    <property type="entry name" value="AAT_like"/>
    <property type="match status" value="1"/>
</dbReference>
<evidence type="ECO:0000256" key="6">
    <source>
        <dbReference type="ARBA" id="ARBA00022898"/>
    </source>
</evidence>
<gene>
    <name evidence="8" type="ORF">L1994_04520</name>
</gene>
<dbReference type="PANTHER" id="PTHR42790">
    <property type="entry name" value="AMINOTRANSFERASE"/>
    <property type="match status" value="1"/>
</dbReference>
<organism evidence="8 9">
    <name type="scientific">Methanomicrobium antiquum</name>
    <dbReference type="NCBI Taxonomy" id="487686"/>
    <lineage>
        <taxon>Archaea</taxon>
        <taxon>Methanobacteriati</taxon>
        <taxon>Methanobacteriota</taxon>
        <taxon>Stenosarchaea group</taxon>
        <taxon>Methanomicrobia</taxon>
        <taxon>Methanomicrobiales</taxon>
        <taxon>Methanomicrobiaceae</taxon>
        <taxon>Methanomicrobium</taxon>
    </lineage>
</organism>
<dbReference type="GO" id="GO:0030170">
    <property type="term" value="F:pyridoxal phosphate binding"/>
    <property type="evidence" value="ECO:0007669"/>
    <property type="project" value="InterPro"/>
</dbReference>
<dbReference type="KEGG" id="manq:L1994_04520"/>
<feature type="domain" description="Aminotransferase class I/classII large" evidence="7">
    <location>
        <begin position="49"/>
        <end position="384"/>
    </location>
</feature>
<dbReference type="InterPro" id="IPR004839">
    <property type="entry name" value="Aminotransferase_I/II_large"/>
</dbReference>
<evidence type="ECO:0000313" key="9">
    <source>
        <dbReference type="Proteomes" id="UP001218895"/>
    </source>
</evidence>
<keyword evidence="4 8" id="KW-0032">Aminotransferase</keyword>
<evidence type="ECO:0000313" key="8">
    <source>
        <dbReference type="EMBL" id="WFN37657.1"/>
    </source>
</evidence>
<evidence type="ECO:0000259" key="7">
    <source>
        <dbReference type="Pfam" id="PF00155"/>
    </source>
</evidence>
<sequence>MKYCFSKRIQKTPKSFIREILKVTQQPEVISFAGGLPNPSLIDTEGILEAAETVIKEDGRNALQYSNTEGYLPLREYIAERYRKRYGLLISSDEILITNGSQQCLDLLGKILIDKDDAVLIERPGYLGAIQAFSLYEPEFFSVGLFEDGPDTNELQNIVSEENPKIFYGIPNSQNPSGITYSREKREEIGEILSDTDTLFIEDDAYGELNFTDEIFEPVKKYLPDLGVMTGSFSKIISPGMRLGWICAPTEIIDKISTAKQASDLHSNYLSQRIITQYLQTNDIDIHIQKIRSEYSNRCSFMTRLMDEMFPAEIGHTSPKGGMFIWLTLPQNISSQKLFEKAMEKNVAILPGYPFYVNGGGDNTVRINFSNSDEDDIRKGIEVLSDIFADTDKIKK</sequence>
<dbReference type="AlphaFoldDB" id="A0AAF0FQE3"/>
<dbReference type="InterPro" id="IPR015421">
    <property type="entry name" value="PyrdxlP-dep_Trfase_major"/>
</dbReference>
<protein>
    <submittedName>
        <fullName evidence="8">PLP-dependent aminotransferase family protein</fullName>
    </submittedName>
</protein>
<evidence type="ECO:0000256" key="1">
    <source>
        <dbReference type="ARBA" id="ARBA00001933"/>
    </source>
</evidence>
<dbReference type="InterPro" id="IPR015422">
    <property type="entry name" value="PyrdxlP-dep_Trfase_small"/>
</dbReference>
<dbReference type="InterPro" id="IPR050859">
    <property type="entry name" value="Class-I_PLP-dep_aminotransf"/>
</dbReference>
<dbReference type="PANTHER" id="PTHR42790:SF19">
    <property type="entry name" value="KYNURENINE_ALPHA-AMINOADIPATE AMINOTRANSFERASE, MITOCHONDRIAL"/>
    <property type="match status" value="1"/>
</dbReference>
<reference evidence="8" key="1">
    <citation type="submission" date="2022-01" db="EMBL/GenBank/DDBJ databases">
        <title>Complete genome of Methanomicrobium antiquum DSM 21220.</title>
        <authorList>
            <person name="Chen S.-C."/>
            <person name="You Y.-T."/>
            <person name="Zhou Y.-Z."/>
            <person name="Lai M.-C."/>
        </authorList>
    </citation>
    <scope>NUCLEOTIDE SEQUENCE</scope>
    <source>
        <strain evidence="8">DSM 21220</strain>
    </source>
</reference>
<comment type="subunit">
    <text evidence="3">Homodimer.</text>
</comment>
<evidence type="ECO:0000256" key="5">
    <source>
        <dbReference type="ARBA" id="ARBA00022679"/>
    </source>
</evidence>
<comment type="cofactor">
    <cofactor evidence="1">
        <name>pyridoxal 5'-phosphate</name>
        <dbReference type="ChEBI" id="CHEBI:597326"/>
    </cofactor>
</comment>
<comment type="similarity">
    <text evidence="2">Belongs to the class-I pyridoxal-phosphate-dependent aminotransferase family.</text>
</comment>
<evidence type="ECO:0000256" key="4">
    <source>
        <dbReference type="ARBA" id="ARBA00022576"/>
    </source>
</evidence>
<dbReference type="Pfam" id="PF00155">
    <property type="entry name" value="Aminotran_1_2"/>
    <property type="match status" value="1"/>
</dbReference>
<evidence type="ECO:0000256" key="2">
    <source>
        <dbReference type="ARBA" id="ARBA00007441"/>
    </source>
</evidence>
<keyword evidence="9" id="KW-1185">Reference proteome</keyword>
<accession>A0AAF0FQE3</accession>
<dbReference type="GO" id="GO:0008483">
    <property type="term" value="F:transaminase activity"/>
    <property type="evidence" value="ECO:0007669"/>
    <property type="project" value="UniProtKB-KW"/>
</dbReference>
<dbReference type="SUPFAM" id="SSF53383">
    <property type="entry name" value="PLP-dependent transferases"/>
    <property type="match status" value="1"/>
</dbReference>
<name>A0AAF0FQE3_9EURY</name>